<dbReference type="PROSITE" id="PS51420">
    <property type="entry name" value="RHO"/>
    <property type="match status" value="1"/>
</dbReference>
<dbReference type="Pfam" id="PF00071">
    <property type="entry name" value="Ras"/>
    <property type="match status" value="1"/>
</dbReference>
<dbReference type="PROSITE" id="PS51419">
    <property type="entry name" value="RAB"/>
    <property type="match status" value="1"/>
</dbReference>
<feature type="compositionally biased region" description="Acidic residues" evidence="16">
    <location>
        <begin position="1"/>
        <end position="10"/>
    </location>
</feature>
<dbReference type="GO" id="GO:0042796">
    <property type="term" value="P:snRNA transcription by RNA polymerase III"/>
    <property type="evidence" value="ECO:0007669"/>
    <property type="project" value="TreeGrafter"/>
</dbReference>
<dbReference type="GO" id="GO:0001006">
    <property type="term" value="F:RNA polymerase III type 3 promoter sequence-specific DNA binding"/>
    <property type="evidence" value="ECO:0007669"/>
    <property type="project" value="TreeGrafter"/>
</dbReference>
<protein>
    <submittedName>
        <fullName evidence="17">Uncharacterized protein</fullName>
    </submittedName>
</protein>
<dbReference type="GO" id="GO:0015031">
    <property type="term" value="P:protein transport"/>
    <property type="evidence" value="ECO:0007669"/>
    <property type="project" value="UniProtKB-KW"/>
</dbReference>
<dbReference type="Pfam" id="PF12251">
    <property type="entry name" value="SNAPC3"/>
    <property type="match status" value="1"/>
</dbReference>
<evidence type="ECO:0000256" key="9">
    <source>
        <dbReference type="ARBA" id="ARBA00023134"/>
    </source>
</evidence>
<dbReference type="GO" id="GO:0003681">
    <property type="term" value="F:bent DNA binding"/>
    <property type="evidence" value="ECO:0007669"/>
    <property type="project" value="TreeGrafter"/>
</dbReference>
<feature type="region of interest" description="Disordered" evidence="16">
    <location>
        <begin position="106"/>
        <end position="137"/>
    </location>
</feature>
<evidence type="ECO:0000256" key="1">
    <source>
        <dbReference type="ARBA" id="ARBA00004123"/>
    </source>
</evidence>
<dbReference type="SMART" id="SM00176">
    <property type="entry name" value="RAN"/>
    <property type="match status" value="1"/>
</dbReference>
<dbReference type="GO" id="GO:0005634">
    <property type="term" value="C:nucleus"/>
    <property type="evidence" value="ECO:0007669"/>
    <property type="project" value="UniProtKB-SubCell"/>
</dbReference>
<dbReference type="InterPro" id="IPR027417">
    <property type="entry name" value="P-loop_NTPase"/>
</dbReference>
<keyword evidence="11" id="KW-0804">Transcription</keyword>
<evidence type="ECO:0000256" key="12">
    <source>
        <dbReference type="ARBA" id="ARBA00023242"/>
    </source>
</evidence>
<dbReference type="PRINTS" id="PR00449">
    <property type="entry name" value="RASTRNSFRMNG"/>
</dbReference>
<dbReference type="InterPro" id="IPR001806">
    <property type="entry name" value="Small_GTPase"/>
</dbReference>
<dbReference type="Gene3D" id="3.40.50.300">
    <property type="entry name" value="P-loop containing nucleotide triphosphate hydrolases"/>
    <property type="match status" value="1"/>
</dbReference>
<evidence type="ECO:0000256" key="6">
    <source>
        <dbReference type="ARBA" id="ARBA00022927"/>
    </source>
</evidence>
<evidence type="ECO:0000256" key="15">
    <source>
        <dbReference type="ARBA" id="ARBA00037868"/>
    </source>
</evidence>
<evidence type="ECO:0000256" key="3">
    <source>
        <dbReference type="ARBA" id="ARBA00010410"/>
    </source>
</evidence>
<dbReference type="GO" id="GO:0000978">
    <property type="term" value="F:RNA polymerase II cis-regulatory region sequence-specific DNA binding"/>
    <property type="evidence" value="ECO:0007669"/>
    <property type="project" value="TreeGrafter"/>
</dbReference>
<proteinExistence type="inferred from homology"/>
<keyword evidence="9" id="KW-0342">GTP-binding</keyword>
<comment type="subcellular location">
    <subcellularLocation>
        <location evidence="15">Endomembrane system</location>
        <topology evidence="15">Lipid-anchor</topology>
    </subcellularLocation>
    <subcellularLocation>
        <location evidence="1">Nucleus</location>
    </subcellularLocation>
</comment>
<evidence type="ECO:0000256" key="4">
    <source>
        <dbReference type="ARBA" id="ARBA00022448"/>
    </source>
</evidence>
<name>A0A8S1ZHS4_ARAAE</name>
<dbReference type="GO" id="GO:0001046">
    <property type="term" value="F:core promoter sequence-specific DNA binding"/>
    <property type="evidence" value="ECO:0007669"/>
    <property type="project" value="TreeGrafter"/>
</dbReference>
<dbReference type="SMART" id="SM00173">
    <property type="entry name" value="RAS"/>
    <property type="match status" value="1"/>
</dbReference>
<keyword evidence="8" id="KW-0238">DNA-binding</keyword>
<evidence type="ECO:0000313" key="17">
    <source>
        <dbReference type="EMBL" id="CAE5958749.1"/>
    </source>
</evidence>
<keyword evidence="5" id="KW-0547">Nucleotide-binding</keyword>
<keyword evidence="13" id="KW-0449">Lipoprotein</keyword>
<dbReference type="InterPro" id="IPR022042">
    <property type="entry name" value="snRNA-activating_su3"/>
</dbReference>
<dbReference type="NCBIfam" id="TIGR00231">
    <property type="entry name" value="small_GTP"/>
    <property type="match status" value="1"/>
</dbReference>
<feature type="region of interest" description="Disordered" evidence="16">
    <location>
        <begin position="1"/>
        <end position="26"/>
    </location>
</feature>
<keyword evidence="12" id="KW-0539">Nucleus</keyword>
<dbReference type="AlphaFoldDB" id="A0A8S1ZHS4"/>
<evidence type="ECO:0000256" key="10">
    <source>
        <dbReference type="ARBA" id="ARBA00023136"/>
    </source>
</evidence>
<keyword evidence="4" id="KW-0813">Transport</keyword>
<organism evidence="17 18">
    <name type="scientific">Arabidopsis arenosa</name>
    <name type="common">Sand rock-cress</name>
    <name type="synonym">Cardaminopsis arenosa</name>
    <dbReference type="NCBI Taxonomy" id="38785"/>
    <lineage>
        <taxon>Eukaryota</taxon>
        <taxon>Viridiplantae</taxon>
        <taxon>Streptophyta</taxon>
        <taxon>Embryophyta</taxon>
        <taxon>Tracheophyta</taxon>
        <taxon>Spermatophyta</taxon>
        <taxon>Magnoliopsida</taxon>
        <taxon>eudicotyledons</taxon>
        <taxon>Gunneridae</taxon>
        <taxon>Pentapetalae</taxon>
        <taxon>rosids</taxon>
        <taxon>malvids</taxon>
        <taxon>Brassicales</taxon>
        <taxon>Brassicaceae</taxon>
        <taxon>Camelineae</taxon>
        <taxon>Arabidopsis</taxon>
    </lineage>
</organism>
<dbReference type="SMART" id="SM00175">
    <property type="entry name" value="RAB"/>
    <property type="match status" value="1"/>
</dbReference>
<keyword evidence="18" id="KW-1185">Reference proteome</keyword>
<dbReference type="SUPFAM" id="SSF52540">
    <property type="entry name" value="P-loop containing nucleoside triphosphate hydrolases"/>
    <property type="match status" value="1"/>
</dbReference>
<evidence type="ECO:0000256" key="13">
    <source>
        <dbReference type="ARBA" id="ARBA00023288"/>
    </source>
</evidence>
<dbReference type="FunFam" id="3.40.50.300:FF:000067">
    <property type="entry name" value="ras-related protein RABA1f"/>
    <property type="match status" value="1"/>
</dbReference>
<evidence type="ECO:0000313" key="18">
    <source>
        <dbReference type="Proteomes" id="UP000682877"/>
    </source>
</evidence>
<dbReference type="PANTHER" id="PTHR13421">
    <property type="entry name" value="SNRNA-ACTIVATING PROTEIN COMPLEX SUBUNIT 3"/>
    <property type="match status" value="1"/>
</dbReference>
<evidence type="ECO:0000256" key="2">
    <source>
        <dbReference type="ARBA" id="ARBA00006270"/>
    </source>
</evidence>
<reference evidence="17" key="1">
    <citation type="submission" date="2021-01" db="EMBL/GenBank/DDBJ databases">
        <authorList>
            <person name="Bezrukov I."/>
        </authorList>
    </citation>
    <scope>NUCLEOTIDE SEQUENCE</scope>
</reference>
<dbReference type="PANTHER" id="PTHR13421:SF16">
    <property type="entry name" value="SNRNA-ACTIVATING PROTEIN COMPLEX SUBUNIT 3"/>
    <property type="match status" value="1"/>
</dbReference>
<keyword evidence="14" id="KW-0636">Prenylation</keyword>
<dbReference type="Proteomes" id="UP000682877">
    <property type="component" value="Chromosome 1"/>
</dbReference>
<dbReference type="EMBL" id="LR999451">
    <property type="protein sequence ID" value="CAE5958749.1"/>
    <property type="molecule type" value="Genomic_DNA"/>
</dbReference>
<dbReference type="GO" id="GO:0042795">
    <property type="term" value="P:snRNA transcription by RNA polymerase II"/>
    <property type="evidence" value="ECO:0007669"/>
    <property type="project" value="TreeGrafter"/>
</dbReference>
<comment type="similarity">
    <text evidence="3">Belongs to the SNAPC3/SRD2 family.</text>
</comment>
<evidence type="ECO:0000256" key="8">
    <source>
        <dbReference type="ARBA" id="ARBA00023125"/>
    </source>
</evidence>
<dbReference type="GO" id="GO:0003924">
    <property type="term" value="F:GTPase activity"/>
    <property type="evidence" value="ECO:0007669"/>
    <property type="project" value="InterPro"/>
</dbReference>
<keyword evidence="10" id="KW-0472">Membrane</keyword>
<evidence type="ECO:0000256" key="14">
    <source>
        <dbReference type="ARBA" id="ARBA00023289"/>
    </source>
</evidence>
<evidence type="ECO:0000256" key="16">
    <source>
        <dbReference type="SAM" id="MobiDB-lite"/>
    </source>
</evidence>
<dbReference type="CDD" id="cd01868">
    <property type="entry name" value="Rab11_like"/>
    <property type="match status" value="1"/>
</dbReference>
<evidence type="ECO:0000256" key="11">
    <source>
        <dbReference type="ARBA" id="ARBA00023163"/>
    </source>
</evidence>
<evidence type="ECO:0000256" key="7">
    <source>
        <dbReference type="ARBA" id="ARBA00023015"/>
    </source>
</evidence>
<dbReference type="SMART" id="SM00174">
    <property type="entry name" value="RHO"/>
    <property type="match status" value="1"/>
</dbReference>
<dbReference type="GO" id="GO:0012505">
    <property type="term" value="C:endomembrane system"/>
    <property type="evidence" value="ECO:0007669"/>
    <property type="project" value="UniProtKB-SubCell"/>
</dbReference>
<dbReference type="GO" id="GO:0005525">
    <property type="term" value="F:GTP binding"/>
    <property type="evidence" value="ECO:0007669"/>
    <property type="project" value="UniProtKB-KW"/>
</dbReference>
<dbReference type="InterPro" id="IPR005225">
    <property type="entry name" value="Small_GTP-bd"/>
</dbReference>
<comment type="similarity">
    <text evidence="2">Belongs to the small GTPase superfamily. Rab family.</text>
</comment>
<accession>A0A8S1ZHS4</accession>
<gene>
    <name evidence="17" type="ORF">AARE701A_LOCUS2326</name>
</gene>
<dbReference type="GO" id="GO:0019185">
    <property type="term" value="C:snRNA-activating protein complex"/>
    <property type="evidence" value="ECO:0007669"/>
    <property type="project" value="TreeGrafter"/>
</dbReference>
<evidence type="ECO:0000256" key="5">
    <source>
        <dbReference type="ARBA" id="ARBA00022741"/>
    </source>
</evidence>
<keyword evidence="7" id="KW-0805">Transcription regulation</keyword>
<dbReference type="PROSITE" id="PS51421">
    <property type="entry name" value="RAS"/>
    <property type="match status" value="1"/>
</dbReference>
<keyword evidence="6" id="KW-0653">Protein transport</keyword>
<sequence length="711" mass="80652">MESDSESEGESSEHKTTTSVVPRGGPIYLPNMVGNISTVPEFKSSFLNVLQDLETHLSLESTSSFQQFDVSTDSLKIYTEEELTQMAMKEAFPEDYVSQKELKQSLDASHHENPSAGRAKRKRTVNNTEVKKRTEKKIELKKRTEKKTEEAYLAKVEQLAKLKQKQEEDKAAVTLHCFSKTCETGKDVAAPPEGFEQMQSLSIIFFLFKQLVKPSDIQGHVDPLFPEVILCVEIYNSRKVKTQEFLVLGRQMLTELKDNIHCATDQVMKKAGKYDPSGYFLIEDVFHNDLRNPSAKDYSYPILDWLWNSKDEALKKWDCVLTGELHKKQKLVLGEAKSVDLPRYGTADMQSTRFCDIRFRVGANYLYCHQGDCKHTIVIRDMRLSHPEDVQSRTAYPIMFRPKRRLQKCGVCKIKRASKVAVDDKWANENTCYFCDVCFELLHSEEGPLNRDFPVKLCNKPNNKVSFSRGENGDRWGVNYVGGVLPLVAESEKMGAYRAEDDYDYLFKVVLTGDSGVGKSNLLSRFTRNDFSHDSRATIGVEFATRSIQCDDKIVKAQIWDTAGQERYRAITSAYYRGAVGALLVYDVTRHVTFENVERWLKELRDHTDANIVIMLVGNKADLRHLRAISTEEAKAFAERENTFFMETSALEAVNVDNAFTEVLTQIYRVVSKKALEAGDDPTTALPKGQMINVGSRDDISAVKKPGCCSA</sequence>